<evidence type="ECO:0000313" key="1">
    <source>
        <dbReference type="EMBL" id="GME41064.1"/>
    </source>
</evidence>
<gene>
    <name evidence="1" type="primary">g11666</name>
    <name evidence="1" type="ORF">NpPPO83_00011666</name>
</gene>
<proteinExistence type="predicted"/>
<name>A0ACB5SHL0_9PEZI</name>
<sequence length="405" mass="42777">MAAFRLLSRNTTPICTGTRLFHQSALLLKPQDRLPAAYYRGGTSRAVMFRQEDLPVDRKAWDDIFRSVIGSPDPNGRQLDGMGGGVSSLSKVCVVGPSSRSDADVDYTFVSIGVKDSEVDFSSNCGNMTSAVGPFAIDSGLVQPIETGHAVVRIHNTNTGKVIHAKFCVEGSEASSSGDFAIDGVAGTAAKIQLAFLDPSGSKTGMLLPTGKVTDVFDGIEATCIDVGNPCVFVQASDLGVEGTILSDSIEAHPTLLKRLDSIRRQAGVAMKLAAHVDSVPGSIPKIAMVSASQPYKILSGQHFSEQDCDLVVRAISVGQAHGAVPITVAMALAASAKTKGSTVQRNISSNPVDPDGITLGHNSGKILVSANFDKDGNVMDATVFRTARRLMEGTIFWKERPLSR</sequence>
<dbReference type="Proteomes" id="UP001165186">
    <property type="component" value="Unassembled WGS sequence"/>
</dbReference>
<dbReference type="EMBL" id="BSXG01000096">
    <property type="protein sequence ID" value="GME41064.1"/>
    <property type="molecule type" value="Genomic_DNA"/>
</dbReference>
<keyword evidence="2" id="KW-1185">Reference proteome</keyword>
<evidence type="ECO:0000313" key="2">
    <source>
        <dbReference type="Proteomes" id="UP001165186"/>
    </source>
</evidence>
<accession>A0ACB5SHL0</accession>
<reference evidence="1" key="1">
    <citation type="submission" date="2024-09" db="EMBL/GenBank/DDBJ databases">
        <title>Draft Genome Sequences of Neofusicoccum parvum.</title>
        <authorList>
            <person name="Ashida A."/>
            <person name="Camagna M."/>
            <person name="Tanaka A."/>
            <person name="Takemoto D."/>
        </authorList>
    </citation>
    <scope>NUCLEOTIDE SEQUENCE</scope>
    <source>
        <strain evidence="1">PPO83</strain>
    </source>
</reference>
<protein>
    <submittedName>
        <fullName evidence="1">DUF453-domain-containing protein</fullName>
    </submittedName>
</protein>
<comment type="caution">
    <text evidence="1">The sequence shown here is derived from an EMBL/GenBank/DDBJ whole genome shotgun (WGS) entry which is preliminary data.</text>
</comment>
<organism evidence="1 2">
    <name type="scientific">Neofusicoccum parvum</name>
    <dbReference type="NCBI Taxonomy" id="310453"/>
    <lineage>
        <taxon>Eukaryota</taxon>
        <taxon>Fungi</taxon>
        <taxon>Dikarya</taxon>
        <taxon>Ascomycota</taxon>
        <taxon>Pezizomycotina</taxon>
        <taxon>Dothideomycetes</taxon>
        <taxon>Dothideomycetes incertae sedis</taxon>
        <taxon>Botryosphaeriales</taxon>
        <taxon>Botryosphaeriaceae</taxon>
        <taxon>Neofusicoccum</taxon>
    </lineage>
</organism>